<keyword evidence="7" id="KW-1185">Reference proteome</keyword>
<dbReference type="InterPro" id="IPR009057">
    <property type="entry name" value="Homeodomain-like_sf"/>
</dbReference>
<dbReference type="PROSITE" id="PS50977">
    <property type="entry name" value="HTH_TETR_2"/>
    <property type="match status" value="1"/>
</dbReference>
<dbReference type="RefSeq" id="WP_036310261.1">
    <property type="nucleotide sequence ID" value="NZ_JFYO01000004.1"/>
</dbReference>
<dbReference type="GO" id="GO:0003700">
    <property type="term" value="F:DNA-binding transcription factor activity"/>
    <property type="evidence" value="ECO:0007669"/>
    <property type="project" value="TreeGrafter"/>
</dbReference>
<protein>
    <submittedName>
        <fullName evidence="6">Transcriptional regulator</fullName>
    </submittedName>
</protein>
<dbReference type="EMBL" id="JFYO01000004">
    <property type="protein sequence ID" value="EZP28165.1"/>
    <property type="molecule type" value="Genomic_DNA"/>
</dbReference>
<evidence type="ECO:0000259" key="5">
    <source>
        <dbReference type="PROSITE" id="PS50977"/>
    </source>
</evidence>
<dbReference type="PATRIC" id="fig|273677.3.peg.1123"/>
<dbReference type="Pfam" id="PF17754">
    <property type="entry name" value="TetR_C_14"/>
    <property type="match status" value="1"/>
</dbReference>
<dbReference type="PANTHER" id="PTHR30055">
    <property type="entry name" value="HTH-TYPE TRANSCRIPTIONAL REGULATOR RUTR"/>
    <property type="match status" value="1"/>
</dbReference>
<dbReference type="InterPro" id="IPR041347">
    <property type="entry name" value="MftR_C"/>
</dbReference>
<keyword evidence="3" id="KW-0804">Transcription</keyword>
<evidence type="ECO:0000256" key="1">
    <source>
        <dbReference type="ARBA" id="ARBA00023015"/>
    </source>
</evidence>
<proteinExistence type="predicted"/>
<keyword evidence="2 4" id="KW-0238">DNA-binding</keyword>
<sequence>MARWAPNTRERLRTAALSLFEERGYSATTVPDIVDRAGVTRRTFFRHFSDKREVFFDGDEIPQIATRMISEAPREARPMEIVMGGLRVLARERFEPQRAEIRFARQVIASEPALRERDLRKQADLRDAIRDGFRHRGEDESTAAAIAGITVEALQAALEAWASEPSGIPLTDHLDEVLQRMRMLLQTV</sequence>
<feature type="DNA-binding region" description="H-T-H motif" evidence="4">
    <location>
        <begin position="29"/>
        <end position="48"/>
    </location>
</feature>
<dbReference type="PRINTS" id="PR00455">
    <property type="entry name" value="HTHTETR"/>
</dbReference>
<dbReference type="Pfam" id="PF00440">
    <property type="entry name" value="TetR_N"/>
    <property type="match status" value="1"/>
</dbReference>
<reference evidence="6 7" key="1">
    <citation type="submission" date="2014-03" db="EMBL/GenBank/DDBJ databases">
        <title>Draft Genome Sequences of 13 Willow Endophytes.</title>
        <authorList>
            <person name="Gan H.Y."/>
            <person name="Gan H.M."/>
            <person name="Savka M.A."/>
            <person name="Hudson A.O."/>
        </authorList>
    </citation>
    <scope>NUCLEOTIDE SEQUENCE [LARGE SCALE GENOMIC DNA]</scope>
    <source>
        <strain evidence="6 7">RIT293</strain>
    </source>
</reference>
<feature type="domain" description="HTH tetR-type" evidence="5">
    <location>
        <begin position="6"/>
        <end position="66"/>
    </location>
</feature>
<evidence type="ECO:0000313" key="7">
    <source>
        <dbReference type="Proteomes" id="UP000024001"/>
    </source>
</evidence>
<evidence type="ECO:0000256" key="4">
    <source>
        <dbReference type="PROSITE-ProRule" id="PRU00335"/>
    </source>
</evidence>
<dbReference type="SUPFAM" id="SSF46689">
    <property type="entry name" value="Homeodomain-like"/>
    <property type="match status" value="1"/>
</dbReference>
<comment type="caution">
    <text evidence="6">The sequence shown here is derived from an EMBL/GenBank/DDBJ whole genome shotgun (WGS) entry which is preliminary data.</text>
</comment>
<dbReference type="PANTHER" id="PTHR30055:SF238">
    <property type="entry name" value="MYCOFACTOCIN BIOSYNTHESIS TRANSCRIPTIONAL REGULATOR MFTR-RELATED"/>
    <property type="match status" value="1"/>
</dbReference>
<evidence type="ECO:0000256" key="3">
    <source>
        <dbReference type="ARBA" id="ARBA00023163"/>
    </source>
</evidence>
<accession>A0A031FX43</accession>
<dbReference type="PROSITE" id="PS01081">
    <property type="entry name" value="HTH_TETR_1"/>
    <property type="match status" value="1"/>
</dbReference>
<dbReference type="InterPro" id="IPR023772">
    <property type="entry name" value="DNA-bd_HTH_TetR-type_CS"/>
</dbReference>
<evidence type="ECO:0000313" key="6">
    <source>
        <dbReference type="EMBL" id="EZP28165.1"/>
    </source>
</evidence>
<evidence type="ECO:0000256" key="2">
    <source>
        <dbReference type="ARBA" id="ARBA00023125"/>
    </source>
</evidence>
<dbReference type="OrthoDB" id="4746440at2"/>
<dbReference type="InterPro" id="IPR050109">
    <property type="entry name" value="HTH-type_TetR-like_transc_reg"/>
</dbReference>
<gene>
    <name evidence="6" type="ORF">BW34_01142</name>
</gene>
<dbReference type="InterPro" id="IPR001647">
    <property type="entry name" value="HTH_TetR"/>
</dbReference>
<dbReference type="Proteomes" id="UP000024001">
    <property type="component" value="Unassembled WGS sequence"/>
</dbReference>
<dbReference type="AlphaFoldDB" id="A0A031FX43"/>
<dbReference type="eggNOG" id="COG1309">
    <property type="taxonomic scope" value="Bacteria"/>
</dbReference>
<dbReference type="GO" id="GO:0000976">
    <property type="term" value="F:transcription cis-regulatory region binding"/>
    <property type="evidence" value="ECO:0007669"/>
    <property type="project" value="TreeGrafter"/>
</dbReference>
<keyword evidence="1" id="KW-0805">Transcription regulation</keyword>
<name>A0A031FX43_9MICO</name>
<organism evidence="6 7">
    <name type="scientific">Microbacterium oleivorans</name>
    <dbReference type="NCBI Taxonomy" id="273677"/>
    <lineage>
        <taxon>Bacteria</taxon>
        <taxon>Bacillati</taxon>
        <taxon>Actinomycetota</taxon>
        <taxon>Actinomycetes</taxon>
        <taxon>Micrococcales</taxon>
        <taxon>Microbacteriaceae</taxon>
        <taxon>Microbacterium</taxon>
    </lineage>
</organism>
<dbReference type="Gene3D" id="1.10.357.10">
    <property type="entry name" value="Tetracycline Repressor, domain 2"/>
    <property type="match status" value="1"/>
</dbReference>